<evidence type="ECO:0008006" key="5">
    <source>
        <dbReference type="Google" id="ProtNLM"/>
    </source>
</evidence>
<reference evidence="3" key="1">
    <citation type="submission" date="2021-03" db="EMBL/GenBank/DDBJ databases">
        <authorList>
            <person name="Sun Q."/>
        </authorList>
    </citation>
    <scope>NUCLEOTIDE SEQUENCE</scope>
    <source>
        <strain evidence="3">CCM 8862</strain>
    </source>
</reference>
<protein>
    <recommendedName>
        <fullName evidence="5">DUF4439 domain-containing protein</fullName>
    </recommendedName>
</protein>
<accession>A0A939IX39</accession>
<feature type="signal peptide" evidence="2">
    <location>
        <begin position="1"/>
        <end position="23"/>
    </location>
</feature>
<feature type="compositionally biased region" description="Low complexity" evidence="1">
    <location>
        <begin position="100"/>
        <end position="120"/>
    </location>
</feature>
<dbReference type="InterPro" id="IPR009078">
    <property type="entry name" value="Ferritin-like_SF"/>
</dbReference>
<feature type="region of interest" description="Disordered" evidence="1">
    <location>
        <begin position="100"/>
        <end position="129"/>
    </location>
</feature>
<dbReference type="AlphaFoldDB" id="A0A939IX39"/>
<name>A0A939IX39_9CORY</name>
<evidence type="ECO:0000313" key="3">
    <source>
        <dbReference type="EMBL" id="MBN9643267.1"/>
    </source>
</evidence>
<evidence type="ECO:0000313" key="4">
    <source>
        <dbReference type="Proteomes" id="UP000664332"/>
    </source>
</evidence>
<dbReference type="Proteomes" id="UP000664332">
    <property type="component" value="Unassembled WGS sequence"/>
</dbReference>
<gene>
    <name evidence="3" type="ORF">JZY06_01270</name>
</gene>
<dbReference type="RefSeq" id="WP_207117755.1">
    <property type="nucleotide sequence ID" value="NZ_JAFLEQ010000003.1"/>
</dbReference>
<dbReference type="SUPFAM" id="SSF47240">
    <property type="entry name" value="Ferritin-like"/>
    <property type="match status" value="1"/>
</dbReference>
<evidence type="ECO:0000256" key="1">
    <source>
        <dbReference type="SAM" id="MobiDB-lite"/>
    </source>
</evidence>
<dbReference type="PROSITE" id="PS51318">
    <property type="entry name" value="TAT"/>
    <property type="match status" value="1"/>
</dbReference>
<dbReference type="InterPro" id="IPR012347">
    <property type="entry name" value="Ferritin-like"/>
</dbReference>
<dbReference type="PROSITE" id="PS51257">
    <property type="entry name" value="PROKAR_LIPOPROTEIN"/>
    <property type="match status" value="1"/>
</dbReference>
<dbReference type="EMBL" id="JAFLEQ010000003">
    <property type="protein sequence ID" value="MBN9643267.1"/>
    <property type="molecule type" value="Genomic_DNA"/>
</dbReference>
<keyword evidence="4" id="KW-1185">Reference proteome</keyword>
<proteinExistence type="predicted"/>
<feature type="chain" id="PRO_5038930237" description="DUF4439 domain-containing protein" evidence="2">
    <location>
        <begin position="24"/>
        <end position="346"/>
    </location>
</feature>
<dbReference type="Gene3D" id="1.20.1260.10">
    <property type="match status" value="1"/>
</dbReference>
<sequence>MNRRQFLTLCAAAVVAAPAAGLAGCSFTTSPTPDSTLAQLASAARRRAMLAQPHDPPLAELLDGQAGALAEEISRLCGHTADGAPVDTCNSDAIAAATDPGAGTAADNDGTPSPAAAGADPVPPAADADGEALAGFTDVLAAAQQEALIAAVATVNQESVIVLARQHAALAAARGWSGPAGPALSAADRDHGAAPRQVPPVPPEGIDRVRESLTRQFGTDYALGVALAWADDSLYPLISGAIAEHRVDTANLRAVMDAGETGTGEDIPTPRPGYLLPELTITSSEQAADAAGELEANQAAFLQAQAAGSADGGLRQLFVLSASRAAVRAEQFLRASPHTPATAVYK</sequence>
<keyword evidence="2" id="KW-0732">Signal</keyword>
<comment type="caution">
    <text evidence="3">The sequence shown here is derived from an EMBL/GenBank/DDBJ whole genome shotgun (WGS) entry which is preliminary data.</text>
</comment>
<dbReference type="InterPro" id="IPR006311">
    <property type="entry name" value="TAT_signal"/>
</dbReference>
<feature type="region of interest" description="Disordered" evidence="1">
    <location>
        <begin position="179"/>
        <end position="205"/>
    </location>
</feature>
<organism evidence="3 4">
    <name type="scientific">Corynebacterium mendelii</name>
    <dbReference type="NCBI Taxonomy" id="2765362"/>
    <lineage>
        <taxon>Bacteria</taxon>
        <taxon>Bacillati</taxon>
        <taxon>Actinomycetota</taxon>
        <taxon>Actinomycetes</taxon>
        <taxon>Mycobacteriales</taxon>
        <taxon>Corynebacteriaceae</taxon>
        <taxon>Corynebacterium</taxon>
    </lineage>
</organism>
<evidence type="ECO:0000256" key="2">
    <source>
        <dbReference type="SAM" id="SignalP"/>
    </source>
</evidence>